<reference evidence="1" key="1">
    <citation type="submission" date="2019-08" db="EMBL/GenBank/DDBJ databases">
        <authorList>
            <person name="Kucharzyk K."/>
            <person name="Murdoch R.W."/>
            <person name="Higgins S."/>
            <person name="Loffler F."/>
        </authorList>
    </citation>
    <scope>NUCLEOTIDE SEQUENCE</scope>
</reference>
<accession>A0A645HUP8</accession>
<organism evidence="1">
    <name type="scientific">bioreactor metagenome</name>
    <dbReference type="NCBI Taxonomy" id="1076179"/>
    <lineage>
        <taxon>unclassified sequences</taxon>
        <taxon>metagenomes</taxon>
        <taxon>ecological metagenomes</taxon>
    </lineage>
</organism>
<gene>
    <name evidence="1" type="ORF">SDC9_190137</name>
</gene>
<dbReference type="EMBL" id="VSSQ01100408">
    <property type="protein sequence ID" value="MPN42580.1"/>
    <property type="molecule type" value="Genomic_DNA"/>
</dbReference>
<dbReference type="AlphaFoldDB" id="A0A645HUP8"/>
<comment type="caution">
    <text evidence="1">The sequence shown here is derived from an EMBL/GenBank/DDBJ whole genome shotgun (WGS) entry which is preliminary data.</text>
</comment>
<evidence type="ECO:0000313" key="1">
    <source>
        <dbReference type="EMBL" id="MPN42580.1"/>
    </source>
</evidence>
<protein>
    <submittedName>
        <fullName evidence="1">Uncharacterized protein</fullName>
    </submittedName>
</protein>
<proteinExistence type="predicted"/>
<name>A0A645HUP8_9ZZZZ</name>
<sequence length="162" mass="17188">MLLLSGCGQALFGKANRAVPPLLQQLLGGKHLQHFVHRRPGHIQHVRNLGGAGFSVAASQLINRKQISNLRTGQLHENPPIERGADGFVRAPLPIRILPSVAAAGAGAARAAAAAGAAVVFAVQRHLAHGKGQNRQHHGAHNERGKIGLHKTQHVNTRSFCT</sequence>